<feature type="domain" description="HTH tetR-type" evidence="3">
    <location>
        <begin position="8"/>
        <end position="69"/>
    </location>
</feature>
<dbReference type="RefSeq" id="WP_192600412.1">
    <property type="nucleotide sequence ID" value="NZ_JADBEL010000036.1"/>
</dbReference>
<dbReference type="Pfam" id="PF00440">
    <property type="entry name" value="TetR_N"/>
    <property type="match status" value="1"/>
</dbReference>
<comment type="caution">
    <text evidence="4">The sequence shown here is derived from an EMBL/GenBank/DDBJ whole genome shotgun (WGS) entry which is preliminary data.</text>
</comment>
<dbReference type="EMBL" id="JADBEL010000036">
    <property type="protein sequence ID" value="MBE1556799.1"/>
    <property type="molecule type" value="Genomic_DNA"/>
</dbReference>
<organism evidence="4 5">
    <name type="scientific">Sporosarcina limicola</name>
    <dbReference type="NCBI Taxonomy" id="34101"/>
    <lineage>
        <taxon>Bacteria</taxon>
        <taxon>Bacillati</taxon>
        <taxon>Bacillota</taxon>
        <taxon>Bacilli</taxon>
        <taxon>Bacillales</taxon>
        <taxon>Caryophanaceae</taxon>
        <taxon>Sporosarcina</taxon>
    </lineage>
</organism>
<feature type="DNA-binding region" description="H-T-H motif" evidence="2">
    <location>
        <begin position="32"/>
        <end position="51"/>
    </location>
</feature>
<reference evidence="4" key="1">
    <citation type="submission" date="2020-10" db="EMBL/GenBank/DDBJ databases">
        <title>Genomic Encyclopedia of Type Strains, Phase IV (KMG-IV): sequencing the most valuable type-strain genomes for metagenomic binning, comparative biology and taxonomic classification.</title>
        <authorList>
            <person name="Goeker M."/>
        </authorList>
    </citation>
    <scope>NUCLEOTIDE SEQUENCE</scope>
    <source>
        <strain evidence="4">DSM 13886</strain>
    </source>
</reference>
<evidence type="ECO:0000259" key="3">
    <source>
        <dbReference type="PROSITE" id="PS50977"/>
    </source>
</evidence>
<dbReference type="InterPro" id="IPR001647">
    <property type="entry name" value="HTH_TetR"/>
</dbReference>
<evidence type="ECO:0000256" key="2">
    <source>
        <dbReference type="PROSITE-ProRule" id="PRU00335"/>
    </source>
</evidence>
<dbReference type="AlphaFoldDB" id="A0A927R8A1"/>
<dbReference type="GO" id="GO:0003677">
    <property type="term" value="F:DNA binding"/>
    <property type="evidence" value="ECO:0007669"/>
    <property type="project" value="UniProtKB-UniRule"/>
</dbReference>
<keyword evidence="1 2" id="KW-0238">DNA-binding</keyword>
<dbReference type="PROSITE" id="PS50977">
    <property type="entry name" value="HTH_TETR_2"/>
    <property type="match status" value="1"/>
</dbReference>
<proteinExistence type="predicted"/>
<dbReference type="InterPro" id="IPR009057">
    <property type="entry name" value="Homeodomain-like_sf"/>
</dbReference>
<dbReference type="PANTHER" id="PTHR43479">
    <property type="entry name" value="ACREF/ENVCD OPERON REPRESSOR-RELATED"/>
    <property type="match status" value="1"/>
</dbReference>
<dbReference type="InterPro" id="IPR050624">
    <property type="entry name" value="HTH-type_Tx_Regulator"/>
</dbReference>
<keyword evidence="5" id="KW-1185">Reference proteome</keyword>
<name>A0A927R8A1_9BACL</name>
<evidence type="ECO:0000256" key="1">
    <source>
        <dbReference type="ARBA" id="ARBA00023125"/>
    </source>
</evidence>
<sequence length="214" mass="24787">MARNKYPEVTLEKILDVAQRLFLEKGFDQTTIQDIVDGLDGLTRGAVYHHFKSKDEIMDALINKMFLDNNPFDTVKGRKDLNGLQKMRMAIMLNQSNHENMDMSVQSIPILKNPRILAGIIESNRQLLSPSFFELIEEGNKDGSIDTKYAKELSELIPLLELWLMPSIYPADAEEMYRKFSFIHELLNHMGLPLFDEEMIRMIKQSFSVIEKMD</sequence>
<dbReference type="Gene3D" id="1.10.357.10">
    <property type="entry name" value="Tetracycline Repressor, domain 2"/>
    <property type="match status" value="1"/>
</dbReference>
<evidence type="ECO:0000313" key="5">
    <source>
        <dbReference type="Proteomes" id="UP000658225"/>
    </source>
</evidence>
<dbReference type="PANTHER" id="PTHR43479:SF11">
    <property type="entry name" value="ACREF_ENVCD OPERON REPRESSOR-RELATED"/>
    <property type="match status" value="1"/>
</dbReference>
<protein>
    <submittedName>
        <fullName evidence="4">AcrR family transcriptional regulator</fullName>
    </submittedName>
</protein>
<gene>
    <name evidence="4" type="ORF">H4683_003925</name>
</gene>
<accession>A0A927R8A1</accession>
<evidence type="ECO:0000313" key="4">
    <source>
        <dbReference type="EMBL" id="MBE1556799.1"/>
    </source>
</evidence>
<dbReference type="Proteomes" id="UP000658225">
    <property type="component" value="Unassembled WGS sequence"/>
</dbReference>
<dbReference type="SUPFAM" id="SSF46689">
    <property type="entry name" value="Homeodomain-like"/>
    <property type="match status" value="1"/>
</dbReference>